<reference evidence="2" key="1">
    <citation type="submission" date="2018-07" db="EMBL/GenBank/DDBJ databases">
        <authorList>
            <person name="Quirk P.G."/>
            <person name="Krulwich T.A."/>
        </authorList>
    </citation>
    <scope>NUCLEOTIDE SEQUENCE</scope>
</reference>
<name>A0A386B0D5_9CHLO</name>
<keyword evidence="2" id="KW-0150">Chloroplast</keyword>
<sequence length="101" mass="11202">MPEDPGENPYILLVFGGIVVFFCNLIIKYWYGQMRKALNKLIDQVPLGHPYAPLCPGGFPPGGKPTSSRGFKGLAFKTSRTTCIIWTFISNLSWVSPRGKP</sequence>
<dbReference type="AlphaFoldDB" id="A0A386B0D5"/>
<accession>A0A386B0D5</accession>
<keyword evidence="1" id="KW-0472">Membrane</keyword>
<evidence type="ECO:0000313" key="2">
    <source>
        <dbReference type="EMBL" id="AYC65151.1"/>
    </source>
</evidence>
<dbReference type="GeneID" id="38279018"/>
<reference evidence="2" key="2">
    <citation type="journal article" date="2019" name="Mol. Phylogenet. Evol.">
        <title>Reassessment of the classification of bryopsidales (chlorophyta) based on chloroplast phylogenomic analyses.</title>
        <authorList>
            <person name="Cremen M.C."/>
            <person name="Leliaert F."/>
            <person name="West J."/>
            <person name="Lam D.W."/>
            <person name="Shimada S."/>
            <person name="Lopez-Bautista J.M."/>
            <person name="Verbruggen H."/>
        </authorList>
    </citation>
    <scope>NUCLEOTIDE SEQUENCE</scope>
</reference>
<dbReference type="EMBL" id="MH591106">
    <property type="protein sequence ID" value="AYC65151.1"/>
    <property type="molecule type" value="Genomic_DNA"/>
</dbReference>
<keyword evidence="1" id="KW-1133">Transmembrane helix</keyword>
<keyword evidence="1" id="KW-0812">Transmembrane</keyword>
<organism evidence="2">
    <name type="scientific">Caulerpa verticillata</name>
    <dbReference type="NCBI Taxonomy" id="177082"/>
    <lineage>
        <taxon>Eukaryota</taxon>
        <taxon>Viridiplantae</taxon>
        <taxon>Chlorophyta</taxon>
        <taxon>core chlorophytes</taxon>
        <taxon>Ulvophyceae</taxon>
        <taxon>TCBD clade</taxon>
        <taxon>Bryopsidales</taxon>
        <taxon>Halimedineae</taxon>
        <taxon>Caulerpaceae</taxon>
        <taxon>Caulerpa</taxon>
    </lineage>
</organism>
<proteinExistence type="predicted"/>
<feature type="transmembrane region" description="Helical" evidence="1">
    <location>
        <begin position="12"/>
        <end position="31"/>
    </location>
</feature>
<gene>
    <name evidence="2" type="primary">orf101</name>
</gene>
<evidence type="ECO:0000256" key="1">
    <source>
        <dbReference type="SAM" id="Phobius"/>
    </source>
</evidence>
<protein>
    <submittedName>
        <fullName evidence="2">Uncharacterized protein</fullName>
    </submittedName>
</protein>
<keyword evidence="2" id="KW-0934">Plastid</keyword>
<geneLocation type="chloroplast" evidence="2"/>
<dbReference type="RefSeq" id="YP_009519197.1">
    <property type="nucleotide sequence ID" value="NC_039523.1"/>
</dbReference>